<feature type="region of interest" description="Disordered" evidence="5">
    <location>
        <begin position="807"/>
        <end position="832"/>
    </location>
</feature>
<evidence type="ECO:0000256" key="2">
    <source>
        <dbReference type="ARBA" id="ARBA00022771"/>
    </source>
</evidence>
<evidence type="ECO:0000256" key="1">
    <source>
        <dbReference type="ARBA" id="ARBA00022723"/>
    </source>
</evidence>
<comment type="caution">
    <text evidence="10">The sequence shown here is derived from an EMBL/GenBank/DDBJ whole genome shotgun (WGS) entry which is preliminary data.</text>
</comment>
<feature type="region of interest" description="Disordered" evidence="5">
    <location>
        <begin position="605"/>
        <end position="662"/>
    </location>
</feature>
<dbReference type="EMBL" id="JAHWGI010000414">
    <property type="protein sequence ID" value="KAK3915244.1"/>
    <property type="molecule type" value="Genomic_DNA"/>
</dbReference>
<dbReference type="Pfam" id="PF21788">
    <property type="entry name" value="TNP-like_GBD"/>
    <property type="match status" value="1"/>
</dbReference>
<dbReference type="InterPro" id="IPR006612">
    <property type="entry name" value="THAP_Znf"/>
</dbReference>
<feature type="compositionally biased region" description="Basic residues" evidence="5">
    <location>
        <begin position="628"/>
        <end position="651"/>
    </location>
</feature>
<dbReference type="InterPro" id="IPR048366">
    <property type="entry name" value="TNP-like_GBD"/>
</dbReference>
<dbReference type="PANTHER" id="PTHR47577:SF2">
    <property type="entry name" value="THAP DOMAIN CONTAINING 9"/>
    <property type="match status" value="1"/>
</dbReference>
<gene>
    <name evidence="10" type="ORF">KUF71_024543</name>
</gene>
<organism evidence="10 11">
    <name type="scientific">Frankliniella fusca</name>
    <dbReference type="NCBI Taxonomy" id="407009"/>
    <lineage>
        <taxon>Eukaryota</taxon>
        <taxon>Metazoa</taxon>
        <taxon>Ecdysozoa</taxon>
        <taxon>Arthropoda</taxon>
        <taxon>Hexapoda</taxon>
        <taxon>Insecta</taxon>
        <taxon>Pterygota</taxon>
        <taxon>Neoptera</taxon>
        <taxon>Paraneoptera</taxon>
        <taxon>Thysanoptera</taxon>
        <taxon>Terebrantia</taxon>
        <taxon>Thripoidea</taxon>
        <taxon>Thripidae</taxon>
        <taxon>Frankliniella</taxon>
    </lineage>
</organism>
<feature type="domain" description="THAP-type" evidence="6">
    <location>
        <begin position="25"/>
        <end position="85"/>
    </location>
</feature>
<evidence type="ECO:0000256" key="4">
    <source>
        <dbReference type="ARBA" id="ARBA00023125"/>
    </source>
</evidence>
<proteinExistence type="predicted"/>
<name>A0AAE1LDZ8_9NEOP</name>
<dbReference type="Pfam" id="PF21789">
    <property type="entry name" value="TNP-like_RNaseH_C"/>
    <property type="match status" value="1"/>
</dbReference>
<feature type="domain" description="Transposable element P transposase-like RNase H" evidence="7">
    <location>
        <begin position="418"/>
        <end position="553"/>
    </location>
</feature>
<reference evidence="10" key="1">
    <citation type="submission" date="2021-07" db="EMBL/GenBank/DDBJ databases">
        <authorList>
            <person name="Catto M.A."/>
            <person name="Jacobson A."/>
            <person name="Kennedy G."/>
            <person name="Labadie P."/>
            <person name="Hunt B.G."/>
            <person name="Srinivasan R."/>
        </authorList>
    </citation>
    <scope>NUCLEOTIDE SEQUENCE</scope>
    <source>
        <strain evidence="10">PL_HMW_Pooled</strain>
        <tissue evidence="10">Head</tissue>
    </source>
</reference>
<sequence length="1159" mass="133496">MLENVMEMIGKRYGYIGESQGRQGMLKIWEAKISRSGWKMKATDVLCERHFNEEDIIDSFEVNIGGQVIKEPIKKRLKPDAIPVKFPHKDPKPKRKGPAQRLALPVKKRKQDNTTALNNETTTEETFTLETSQNDQETVDATENDQETIAPAKPAIEINISFCKKLHLQPSTVKVPEDWIIRNKDELAFIHINDHYKSDKYVLFKKNSTYAQVYINSTEVPHLNQATETFQEVNYLLQSIHLKKICPGTGIDEKRSAQCLQILEGEDPPPRCISCLYKRRALQKMDRRKLESTEKKKKKAKKQEAKKSERKKLLRKIKTLEEKLQDQMDQYDKLKKESVDQFLSTLPPKQKLAVEACISAAKVKGPNGRRYTKQWMYECILMRFRGPALYRKMQRENTLPLPSTRTIQRYLKKMSPAYGFQRATFELLAEKAKEMPEDERHGALLLDEMKVEEGLYFNKPGLRVEGVVYMDRHTPDSDKDKTGDHALVLMFQPFKGTWLQTVAAMLTKGAAKGKELAMIVLDAVTRLEQCLLHVDIISSDGASWNRTMWVEMGMLRTEKERELDENEEDILAALETEEEWEQSINLDIPFYNEKNLPTVQEGDMEVQEVEVEVQSEEVQTEESSSRGEKKRIQRGKQTTKKKQAPKKVSKRKQAEEHRSKFVSVEHPLDSKRRLWFASDFPHLAKTMKDRVLKQKILKTPDGTVMLSHWERLYDVDKVKGIRVAPKLSADHFAKEGYLTMRVKLAYSVRILHSSFFVNEEVAVAMEHYSKEKVSGLEDVSATVSFIRRINKLIDAMDARCPFKSLKAASSEQPDPEHHEKGVTAKNYGPQSPKQSREFVEEFLAFLKKWECSGVKRCFRFTSQTAFGLRVTLTAALELTDYLSKELGYSYFMTKRMSQDALEHFFGKVRQSCGPGCHPTPLQFIQVYRLLSVGSLIKPPRGSNITGAEMLDSLLKVEDLVEEDNRQRRVELENALDEALDSGEIVDCIDKALGDHRYSKDYKLEEKALRYFSGYVARKARKTSTAKTCQECFVALSAPIDQEHMAIDDIIVARSKGNLIIPSDKLWDLVRALEVAVLDTIHVKNLTSNIIFAVLDHVRTRKYEEIGCETHKRKLTKDIMSFYLNTRIIFAAEEYNRVQSENVAKKRKAKQLQKNHRLMV</sequence>
<evidence type="ECO:0000259" key="6">
    <source>
        <dbReference type="Pfam" id="PF05485"/>
    </source>
</evidence>
<evidence type="ECO:0000313" key="10">
    <source>
        <dbReference type="EMBL" id="KAK3915244.1"/>
    </source>
</evidence>
<evidence type="ECO:0000259" key="7">
    <source>
        <dbReference type="Pfam" id="PF21787"/>
    </source>
</evidence>
<feature type="domain" description="Transposable element P transposase-like RNase H C-terminal" evidence="9">
    <location>
        <begin position="895"/>
        <end position="928"/>
    </location>
</feature>
<dbReference type="AlphaFoldDB" id="A0AAE1LDZ8"/>
<evidence type="ECO:0000256" key="3">
    <source>
        <dbReference type="ARBA" id="ARBA00022833"/>
    </source>
</evidence>
<keyword evidence="1" id="KW-0479">Metal-binding</keyword>
<dbReference type="InterPro" id="IPR048365">
    <property type="entry name" value="TNP-like_RNaseH_N"/>
</dbReference>
<keyword evidence="4" id="KW-0238">DNA-binding</keyword>
<dbReference type="Pfam" id="PF21787">
    <property type="entry name" value="TNP-like_RNaseH_N"/>
    <property type="match status" value="1"/>
</dbReference>
<evidence type="ECO:0000313" key="11">
    <source>
        <dbReference type="Proteomes" id="UP001219518"/>
    </source>
</evidence>
<protein>
    <submittedName>
        <fullName evidence="10">Transposable element P transposase</fullName>
    </submittedName>
</protein>
<feature type="compositionally biased region" description="Acidic residues" evidence="5">
    <location>
        <begin position="605"/>
        <end position="620"/>
    </location>
</feature>
<keyword evidence="2" id="KW-0863">Zinc-finger</keyword>
<evidence type="ECO:0000259" key="9">
    <source>
        <dbReference type="Pfam" id="PF21789"/>
    </source>
</evidence>
<keyword evidence="11" id="KW-1185">Reference proteome</keyword>
<evidence type="ECO:0000259" key="8">
    <source>
        <dbReference type="Pfam" id="PF21788"/>
    </source>
</evidence>
<accession>A0AAE1LDZ8</accession>
<keyword evidence="3" id="KW-0862">Zinc</keyword>
<dbReference type="Pfam" id="PF05485">
    <property type="entry name" value="THAP"/>
    <property type="match status" value="1"/>
</dbReference>
<reference evidence="10" key="2">
    <citation type="journal article" date="2023" name="BMC Genomics">
        <title>Pest status, molecular evolution, and epigenetic factors derived from the genome assembly of Frankliniella fusca, a thysanopteran phytovirus vector.</title>
        <authorList>
            <person name="Catto M.A."/>
            <person name="Labadie P.E."/>
            <person name="Jacobson A.L."/>
            <person name="Kennedy G.G."/>
            <person name="Srinivasan R."/>
            <person name="Hunt B.G."/>
        </authorList>
    </citation>
    <scope>NUCLEOTIDE SEQUENCE</scope>
    <source>
        <strain evidence="10">PL_HMW_Pooled</strain>
    </source>
</reference>
<feature type="domain" description="Transposable element P transposase-like GTP-binding insertion" evidence="8">
    <location>
        <begin position="682"/>
        <end position="803"/>
    </location>
</feature>
<dbReference type="InterPro" id="IPR048367">
    <property type="entry name" value="TNP-like_RNaseH_C"/>
</dbReference>
<dbReference type="Proteomes" id="UP001219518">
    <property type="component" value="Unassembled WGS sequence"/>
</dbReference>
<feature type="region of interest" description="Disordered" evidence="5">
    <location>
        <begin position="286"/>
        <end position="312"/>
    </location>
</feature>
<dbReference type="PANTHER" id="PTHR47577">
    <property type="entry name" value="THAP DOMAIN-CONTAINING PROTEIN 6"/>
    <property type="match status" value="1"/>
</dbReference>
<evidence type="ECO:0000256" key="5">
    <source>
        <dbReference type="SAM" id="MobiDB-lite"/>
    </source>
</evidence>